<reference evidence="3" key="1">
    <citation type="submission" date="2016-10" db="EMBL/GenBank/DDBJ databases">
        <authorList>
            <person name="Varghese N."/>
        </authorList>
    </citation>
    <scope>NUCLEOTIDE SEQUENCE [LARGE SCALE GENOMIC DNA]</scope>
    <source>
        <strain evidence="3">DSM 17980</strain>
    </source>
</reference>
<evidence type="ECO:0000313" key="2">
    <source>
        <dbReference type="EMBL" id="SFU44755.1"/>
    </source>
</evidence>
<evidence type="ECO:0000256" key="1">
    <source>
        <dbReference type="SAM" id="MobiDB-lite"/>
    </source>
</evidence>
<gene>
    <name evidence="2" type="ORF">SAMN05421543_10267</name>
</gene>
<accession>A0A1I7G8G5</accession>
<name>A0A1I7G8G5_9BACL</name>
<feature type="region of interest" description="Disordered" evidence="1">
    <location>
        <begin position="49"/>
        <end position="77"/>
    </location>
</feature>
<dbReference type="EMBL" id="FPBV01000002">
    <property type="protein sequence ID" value="SFU44755.1"/>
    <property type="molecule type" value="Genomic_DNA"/>
</dbReference>
<dbReference type="Proteomes" id="UP000183508">
    <property type="component" value="Unassembled WGS sequence"/>
</dbReference>
<dbReference type="RefSeq" id="WP_139234532.1">
    <property type="nucleotide sequence ID" value="NZ_FPBV01000002.1"/>
</dbReference>
<keyword evidence="3" id="KW-1185">Reference proteome</keyword>
<evidence type="ECO:0000313" key="3">
    <source>
        <dbReference type="Proteomes" id="UP000183508"/>
    </source>
</evidence>
<dbReference type="OrthoDB" id="1705009at2"/>
<organism evidence="2 3">
    <name type="scientific">Alicyclobacillus macrosporangiidus</name>
    <dbReference type="NCBI Taxonomy" id="392015"/>
    <lineage>
        <taxon>Bacteria</taxon>
        <taxon>Bacillati</taxon>
        <taxon>Bacillota</taxon>
        <taxon>Bacilli</taxon>
        <taxon>Bacillales</taxon>
        <taxon>Alicyclobacillaceae</taxon>
        <taxon>Alicyclobacillus</taxon>
    </lineage>
</organism>
<dbReference type="AlphaFoldDB" id="A0A1I7G8G5"/>
<proteinExistence type="predicted"/>
<dbReference type="STRING" id="392015.SAMN05421543_10267"/>
<protein>
    <submittedName>
        <fullName evidence="2">Uncharacterized protein</fullName>
    </submittedName>
</protein>
<sequence>MARMTRLSVVLGRVNCPNRGNIAVDICLFCDHLTAVDLDRPSPVIFCRPPRPPGGQRQRRTATLPVRRPSAGGPVRSPVVPPELKQAILDESLRHPRWGAQRIANALRDRGVLVSVRKVLQVFTQERLNHAWQRLERLEWQVVCGAVTPNEEQVRALEAHDPCFRERQLCGSRPGERVLVFSAGPVGAAARSMARVPMRVPVHVHFAIDTFSGYAFGLVQAGEASVGRELLWRAGVAPFLAEHGFTLQHVHLLDEETQSGFAIRLLQAVLPKWLSRVPGGDEVTVAGLQRRLDAVLSAYNRNPVTGFPNMGQPPICRLTGGGVD</sequence>